<dbReference type="GO" id="GO:0003723">
    <property type="term" value="F:RNA binding"/>
    <property type="evidence" value="ECO:0007669"/>
    <property type="project" value="TreeGrafter"/>
</dbReference>
<dbReference type="STRING" id="436017.A4RQV1"/>
<dbReference type="InterPro" id="IPR016024">
    <property type="entry name" value="ARM-type_fold"/>
</dbReference>
<feature type="domain" description="RNA-editing substrate-binding complex 6 protein" evidence="1">
    <location>
        <begin position="80"/>
        <end position="280"/>
    </location>
</feature>
<feature type="domain" description="RNA-editing substrate-binding complex 6 protein" evidence="1">
    <location>
        <begin position="294"/>
        <end position="402"/>
    </location>
</feature>
<evidence type="ECO:0000259" key="1">
    <source>
        <dbReference type="Pfam" id="PF26188"/>
    </source>
</evidence>
<dbReference type="GO" id="GO:0000963">
    <property type="term" value="P:mitochondrial RNA processing"/>
    <property type="evidence" value="ECO:0007669"/>
    <property type="project" value="TreeGrafter"/>
</dbReference>
<keyword evidence="3" id="KW-1185">Reference proteome</keyword>
<dbReference type="GO" id="GO:0044528">
    <property type="term" value="P:regulation of mitochondrial mRNA stability"/>
    <property type="evidence" value="ECO:0007669"/>
    <property type="project" value="TreeGrafter"/>
</dbReference>
<evidence type="ECO:0000313" key="3">
    <source>
        <dbReference type="Proteomes" id="UP000001568"/>
    </source>
</evidence>
<dbReference type="EMBL" id="CP000581">
    <property type="protein sequence ID" value="ABO93744.1"/>
    <property type="molecule type" value="Genomic_DNA"/>
</dbReference>
<dbReference type="GO" id="GO:0035770">
    <property type="term" value="C:ribonucleoprotein granule"/>
    <property type="evidence" value="ECO:0007669"/>
    <property type="project" value="TreeGrafter"/>
</dbReference>
<dbReference type="PANTHER" id="PTHR21228:SF40">
    <property type="entry name" value="LD45607P"/>
    <property type="match status" value="1"/>
</dbReference>
<dbReference type="OMA" id="NPQECAN"/>
<dbReference type="HOGENOM" id="CLU_016247_0_0_1"/>
<organism evidence="2 3">
    <name type="scientific">Ostreococcus lucimarinus (strain CCE9901)</name>
    <dbReference type="NCBI Taxonomy" id="436017"/>
    <lineage>
        <taxon>Eukaryota</taxon>
        <taxon>Viridiplantae</taxon>
        <taxon>Chlorophyta</taxon>
        <taxon>Mamiellophyceae</taxon>
        <taxon>Mamiellales</taxon>
        <taxon>Bathycoccaceae</taxon>
        <taxon>Ostreococcus</taxon>
    </lineage>
</organism>
<dbReference type="SUPFAM" id="SSF48371">
    <property type="entry name" value="ARM repeat"/>
    <property type="match status" value="1"/>
</dbReference>
<dbReference type="OrthoDB" id="5955355at2759"/>
<dbReference type="InterPro" id="IPR050870">
    <property type="entry name" value="FAST_kinase"/>
</dbReference>
<name>A4RQV1_OSTLU</name>
<proteinExistence type="predicted"/>
<reference evidence="2 3" key="1">
    <citation type="journal article" date="2007" name="Proc. Natl. Acad. Sci. U.S.A.">
        <title>The tiny eukaryote Ostreococcus provides genomic insights into the paradox of plankton speciation.</title>
        <authorList>
            <person name="Palenik B."/>
            <person name="Grimwood J."/>
            <person name="Aerts A."/>
            <person name="Rouze P."/>
            <person name="Salamov A."/>
            <person name="Putnam N."/>
            <person name="Dupont C."/>
            <person name="Jorgensen R."/>
            <person name="Derelle E."/>
            <person name="Rombauts S."/>
            <person name="Zhou K."/>
            <person name="Otillar R."/>
            <person name="Merchant S.S."/>
            <person name="Podell S."/>
            <person name="Gaasterland T."/>
            <person name="Napoli C."/>
            <person name="Gendler K."/>
            <person name="Manuell A."/>
            <person name="Tai V."/>
            <person name="Vallon O."/>
            <person name="Piganeau G."/>
            <person name="Jancek S."/>
            <person name="Heijde M."/>
            <person name="Jabbari K."/>
            <person name="Bowler C."/>
            <person name="Lohr M."/>
            <person name="Robbens S."/>
            <person name="Werner G."/>
            <person name="Dubchak I."/>
            <person name="Pazour G.J."/>
            <person name="Ren Q."/>
            <person name="Paulsen I."/>
            <person name="Delwiche C."/>
            <person name="Schmutz J."/>
            <person name="Rokhsar D."/>
            <person name="Van de Peer Y."/>
            <person name="Moreau H."/>
            <person name="Grigoriev I.V."/>
        </authorList>
    </citation>
    <scope>NUCLEOTIDE SEQUENCE [LARGE SCALE GENOMIC DNA]</scope>
    <source>
        <strain evidence="2 3">CCE9901</strain>
    </source>
</reference>
<dbReference type="Gene3D" id="3.40.50.150">
    <property type="entry name" value="Vaccinia Virus protein VP39"/>
    <property type="match status" value="1"/>
</dbReference>
<dbReference type="Gramene" id="ABO93744">
    <property type="protein sequence ID" value="ABO93744"/>
    <property type="gene ID" value="OSTLU_28790"/>
</dbReference>
<dbReference type="KEGG" id="olu:OSTLU_28790"/>
<protein>
    <recommendedName>
        <fullName evidence="1">RNA-editing substrate-binding complex 6 protein domain-containing protein</fullName>
    </recommendedName>
</protein>
<accession>A4RQV1</accession>
<evidence type="ECO:0000313" key="2">
    <source>
        <dbReference type="EMBL" id="ABO93744.1"/>
    </source>
</evidence>
<sequence>MFKPQELSNAFWGLAKAKSDTVGLWLILGDLIRASLMVDKGTDHQNGWTPQGVSNAAWSLGAMTETTRRGVFEESALGRELARGIAVAVEERVEMFNPQECANTMSGFAKCGSSVREDAEVGVKALCSRLKRERAWFSGGEFQCQHVSNVIWACAKLNMSDDAELIAIFVDAANEYANKFNAHELSMVLWALANLAVDDHKVMHALAKSMARKADESSAQQIATSAHAMAKLGIYNSQIMKAYKDHAAARRDEFQPRDIAFLAWSFAKLDIKAPELFEMFSAVVCEMLFDVEFQTFSPHHLTMVLWSFAMLNENTQEVLPYIVRAMKSMIDEFNPRDLTNTAWALAALGCDDNELIKALGACAQMKLNDFNSQELLKFLGSYERLGVEDASLAKAVSARRTLSYEFPSMNATIELTAATPQSYKGTDRVRVDDSCGGWGRGNTGVALWEGSFVLAEWLSRQKSPLATEGVAKALGGAWDDDWKGKVCVELGAGLGLPSVVASKLGAHVVATDGTFRASSFDLFVLRHC</sequence>
<dbReference type="SUPFAM" id="SSF53335">
    <property type="entry name" value="S-adenosyl-L-methionine-dependent methyltransferases"/>
    <property type="match status" value="1"/>
</dbReference>
<dbReference type="AlphaFoldDB" id="A4RQV1"/>
<dbReference type="RefSeq" id="XP_001415452.1">
    <property type="nucleotide sequence ID" value="XM_001415415.1"/>
</dbReference>
<dbReference type="Proteomes" id="UP000001568">
    <property type="component" value="Chromosome 1"/>
</dbReference>
<dbReference type="PANTHER" id="PTHR21228">
    <property type="entry name" value="FAST LEU-RICH DOMAIN-CONTAINING"/>
    <property type="match status" value="1"/>
</dbReference>
<dbReference type="Pfam" id="PF26188">
    <property type="entry name" value="RESC6"/>
    <property type="match status" value="2"/>
</dbReference>
<gene>
    <name evidence="2" type="ORF">OSTLU_28790</name>
</gene>
<dbReference type="InterPro" id="IPR029063">
    <property type="entry name" value="SAM-dependent_MTases_sf"/>
</dbReference>
<dbReference type="eggNOG" id="ENOG502SFDJ">
    <property type="taxonomic scope" value="Eukaryota"/>
</dbReference>
<dbReference type="GeneID" id="4999457"/>
<dbReference type="InterPro" id="IPR058917">
    <property type="entry name" value="RESC6_dom"/>
</dbReference>
<dbReference type="GO" id="GO:0005759">
    <property type="term" value="C:mitochondrial matrix"/>
    <property type="evidence" value="ECO:0007669"/>
    <property type="project" value="TreeGrafter"/>
</dbReference>